<name>A0A7S3GB86_9EUKA</name>
<feature type="domain" description="Ribosomal RNA methyltransferase FtsJ" evidence="5">
    <location>
        <begin position="29"/>
        <end position="108"/>
    </location>
</feature>
<evidence type="ECO:0000313" key="6">
    <source>
        <dbReference type="EMBL" id="CAE0257815.1"/>
    </source>
</evidence>
<keyword evidence="2" id="KW-0808">Transferase</keyword>
<dbReference type="GO" id="GO:0030488">
    <property type="term" value="P:tRNA methylation"/>
    <property type="evidence" value="ECO:0007669"/>
    <property type="project" value="TreeGrafter"/>
</dbReference>
<dbReference type="InterPro" id="IPR002877">
    <property type="entry name" value="RNA_MeTrfase_FtsJ_dom"/>
</dbReference>
<sequence length="208" mass="23374">MMGVRVLCRLTFKLWPRLTASLYCRVTSRVTGLHDVDEYIQAQLLLASLNITTHLLRDGGTFIAKIFRGKDVSLLYSQLRVFVDEVAIAKPKSSRNSSVESFVVCKGYRPVEGYQPTLLSPMLDQPYTSENLATGPNRLIVPFVACGDLTGFDADTSYPLQVTGRKVEGEEGQEEGEYKYEHKAPVQQPINPPYKRAIDGKWDEIVEK</sequence>
<organism evidence="7">
    <name type="scientific">Palpitomonas bilix</name>
    <dbReference type="NCBI Taxonomy" id="652834"/>
    <lineage>
        <taxon>Eukaryota</taxon>
        <taxon>Eukaryota incertae sedis</taxon>
    </lineage>
</organism>
<dbReference type="InterPro" id="IPR050082">
    <property type="entry name" value="RNA_methyltr_RlmE"/>
</dbReference>
<dbReference type="GO" id="GO:0002181">
    <property type="term" value="P:cytoplasmic translation"/>
    <property type="evidence" value="ECO:0007669"/>
    <property type="project" value="TreeGrafter"/>
</dbReference>
<dbReference type="GO" id="GO:0005737">
    <property type="term" value="C:cytoplasm"/>
    <property type="evidence" value="ECO:0007669"/>
    <property type="project" value="TreeGrafter"/>
</dbReference>
<feature type="region of interest" description="Disordered" evidence="4">
    <location>
        <begin position="166"/>
        <end position="194"/>
    </location>
</feature>
<evidence type="ECO:0000256" key="2">
    <source>
        <dbReference type="ARBA" id="ARBA00022679"/>
    </source>
</evidence>
<evidence type="ECO:0000259" key="5">
    <source>
        <dbReference type="Pfam" id="PF01728"/>
    </source>
</evidence>
<dbReference type="GO" id="GO:0008175">
    <property type="term" value="F:tRNA methyltransferase activity"/>
    <property type="evidence" value="ECO:0007669"/>
    <property type="project" value="TreeGrafter"/>
</dbReference>
<gene>
    <name evidence="6" type="ORF">PBIL07802_LOCUS20076</name>
    <name evidence="7" type="ORF">PBIL07802_LOCUS20077</name>
</gene>
<dbReference type="PANTHER" id="PTHR10920">
    <property type="entry name" value="RIBOSOMAL RNA METHYLTRANSFERASE"/>
    <property type="match status" value="1"/>
</dbReference>
<dbReference type="Gene3D" id="3.40.50.150">
    <property type="entry name" value="Vaccinia Virus protein VP39"/>
    <property type="match status" value="1"/>
</dbReference>
<dbReference type="AlphaFoldDB" id="A0A7S3GB86"/>
<dbReference type="EMBL" id="HBIB01030964">
    <property type="protein sequence ID" value="CAE0257816.1"/>
    <property type="molecule type" value="Transcribed_RNA"/>
</dbReference>
<evidence type="ECO:0000256" key="3">
    <source>
        <dbReference type="ARBA" id="ARBA00022691"/>
    </source>
</evidence>
<dbReference type="EMBL" id="HBIB01030963">
    <property type="protein sequence ID" value="CAE0257815.1"/>
    <property type="molecule type" value="Transcribed_RNA"/>
</dbReference>
<proteinExistence type="predicted"/>
<keyword evidence="3" id="KW-0949">S-adenosyl-L-methionine</keyword>
<accession>A0A7S3GB86</accession>
<evidence type="ECO:0000256" key="1">
    <source>
        <dbReference type="ARBA" id="ARBA00022603"/>
    </source>
</evidence>
<protein>
    <recommendedName>
        <fullName evidence="5">Ribosomal RNA methyltransferase FtsJ domain-containing protein</fullName>
    </recommendedName>
</protein>
<keyword evidence="1" id="KW-0489">Methyltransferase</keyword>
<dbReference type="SUPFAM" id="SSF53335">
    <property type="entry name" value="S-adenosyl-L-methionine-dependent methyltransferases"/>
    <property type="match status" value="1"/>
</dbReference>
<reference evidence="7" key="1">
    <citation type="submission" date="2021-01" db="EMBL/GenBank/DDBJ databases">
        <authorList>
            <person name="Corre E."/>
            <person name="Pelletier E."/>
            <person name="Niang G."/>
            <person name="Scheremetjew M."/>
            <person name="Finn R."/>
            <person name="Kale V."/>
            <person name="Holt S."/>
            <person name="Cochrane G."/>
            <person name="Meng A."/>
            <person name="Brown T."/>
            <person name="Cohen L."/>
        </authorList>
    </citation>
    <scope>NUCLEOTIDE SEQUENCE</scope>
    <source>
        <strain evidence="7">NIES-2562</strain>
    </source>
</reference>
<evidence type="ECO:0000313" key="7">
    <source>
        <dbReference type="EMBL" id="CAE0257816.1"/>
    </source>
</evidence>
<dbReference type="Pfam" id="PF01728">
    <property type="entry name" value="FtsJ"/>
    <property type="match status" value="1"/>
</dbReference>
<evidence type="ECO:0000256" key="4">
    <source>
        <dbReference type="SAM" id="MobiDB-lite"/>
    </source>
</evidence>
<dbReference type="PANTHER" id="PTHR10920:SF12">
    <property type="entry name" value="TRNA (CYTIDINE(32)_GUANOSINE(34)-2'-O)-METHYLTRANSFERASE-RELATED"/>
    <property type="match status" value="1"/>
</dbReference>
<dbReference type="InterPro" id="IPR029063">
    <property type="entry name" value="SAM-dependent_MTases_sf"/>
</dbReference>